<proteinExistence type="predicted"/>
<reference evidence="3" key="1">
    <citation type="journal article" date="2019" name="Int. J. Syst. Evol. Microbiol.">
        <title>The Global Catalogue of Microorganisms (GCM) 10K type strain sequencing project: providing services to taxonomists for standard genome sequencing and annotation.</title>
        <authorList>
            <consortium name="The Broad Institute Genomics Platform"/>
            <consortium name="The Broad Institute Genome Sequencing Center for Infectious Disease"/>
            <person name="Wu L."/>
            <person name="Ma J."/>
        </authorList>
    </citation>
    <scope>NUCLEOTIDE SEQUENCE [LARGE SCALE GENOMIC DNA]</scope>
    <source>
        <strain evidence="3">JCM 11117</strain>
    </source>
</reference>
<evidence type="ECO:0000313" key="3">
    <source>
        <dbReference type="Proteomes" id="UP001499967"/>
    </source>
</evidence>
<dbReference type="RefSeq" id="WP_343943642.1">
    <property type="nucleotide sequence ID" value="NZ_BAAAHP010000137.1"/>
</dbReference>
<dbReference type="Proteomes" id="UP001499967">
    <property type="component" value="Unassembled WGS sequence"/>
</dbReference>
<dbReference type="InterPro" id="IPR001509">
    <property type="entry name" value="Epimerase_deHydtase"/>
</dbReference>
<dbReference type="InterPro" id="IPR050177">
    <property type="entry name" value="Lipid_A_modif_metabolic_enz"/>
</dbReference>
<dbReference type="InterPro" id="IPR036291">
    <property type="entry name" value="NAD(P)-bd_dom_sf"/>
</dbReference>
<protein>
    <submittedName>
        <fullName evidence="2">UDP-glucose 4-epimerase GalE</fullName>
    </submittedName>
</protein>
<dbReference type="EMBL" id="BAAAHP010000137">
    <property type="protein sequence ID" value="GAA0947464.1"/>
    <property type="molecule type" value="Genomic_DNA"/>
</dbReference>
<feature type="domain" description="NAD-dependent epimerase/dehydratase" evidence="1">
    <location>
        <begin position="3"/>
        <end position="250"/>
    </location>
</feature>
<accession>A0ABP4B8D6</accession>
<dbReference type="SUPFAM" id="SSF51735">
    <property type="entry name" value="NAD(P)-binding Rossmann-fold domains"/>
    <property type="match status" value="1"/>
</dbReference>
<dbReference type="PANTHER" id="PTHR43245">
    <property type="entry name" value="BIFUNCTIONAL POLYMYXIN RESISTANCE PROTEIN ARNA"/>
    <property type="match status" value="1"/>
</dbReference>
<dbReference type="Pfam" id="PF01370">
    <property type="entry name" value="Epimerase"/>
    <property type="match status" value="1"/>
</dbReference>
<dbReference type="Gene3D" id="3.40.50.720">
    <property type="entry name" value="NAD(P)-binding Rossmann-like Domain"/>
    <property type="match status" value="1"/>
</dbReference>
<keyword evidence="3" id="KW-1185">Reference proteome</keyword>
<comment type="caution">
    <text evidence="2">The sequence shown here is derived from an EMBL/GenBank/DDBJ whole genome shotgun (WGS) entry which is preliminary data.</text>
</comment>
<gene>
    <name evidence="2" type="primary">galE_3</name>
    <name evidence="2" type="ORF">GCM10009559_46530</name>
</gene>
<sequence>MRVVVTGGLGMNGSWVVRNLLDRGHEVAVFENREDLSLVEDVADRIELVVGDICDADQLTAAVSALRPECVVHVAAFVDCERDPHTAIAVNVGGTAHVCAAAAAAGARRVVYTSSKAVYGPTTGKRGFPAYEPIGEDDDRRPRGMYDITKTAAEDVLNWYGRTTDLECVSLRFSTIYGPGKLQRHGGLAGFGQQISTYSSMIELPASGRPFVLDHGGEERDDLIYVLDVADAVGLVVSAAAPLRHRAYNVSSGRATSLGEFAGAIRRVIPDAVLDVGPGLNPMDAKESAYMVLDGTRMEEEFGWRPSYDPERAIRHYHEHVKAGRS</sequence>
<name>A0ABP4B8D6_9PSEU</name>
<evidence type="ECO:0000313" key="2">
    <source>
        <dbReference type="EMBL" id="GAA0947464.1"/>
    </source>
</evidence>
<evidence type="ECO:0000259" key="1">
    <source>
        <dbReference type="Pfam" id="PF01370"/>
    </source>
</evidence>
<organism evidence="2 3">
    <name type="scientific">Pseudonocardia zijingensis</name>
    <dbReference type="NCBI Taxonomy" id="153376"/>
    <lineage>
        <taxon>Bacteria</taxon>
        <taxon>Bacillati</taxon>
        <taxon>Actinomycetota</taxon>
        <taxon>Actinomycetes</taxon>
        <taxon>Pseudonocardiales</taxon>
        <taxon>Pseudonocardiaceae</taxon>
        <taxon>Pseudonocardia</taxon>
    </lineage>
</organism>